<proteinExistence type="predicted"/>
<accession>A0A9Q0MYW2</accession>
<organism evidence="1 2">
    <name type="scientific">Pseudolycoriella hygida</name>
    <dbReference type="NCBI Taxonomy" id="35572"/>
    <lineage>
        <taxon>Eukaryota</taxon>
        <taxon>Metazoa</taxon>
        <taxon>Ecdysozoa</taxon>
        <taxon>Arthropoda</taxon>
        <taxon>Hexapoda</taxon>
        <taxon>Insecta</taxon>
        <taxon>Pterygota</taxon>
        <taxon>Neoptera</taxon>
        <taxon>Endopterygota</taxon>
        <taxon>Diptera</taxon>
        <taxon>Nematocera</taxon>
        <taxon>Sciaroidea</taxon>
        <taxon>Sciaridae</taxon>
        <taxon>Pseudolycoriella</taxon>
    </lineage>
</organism>
<evidence type="ECO:0000313" key="1">
    <source>
        <dbReference type="EMBL" id="KAJ6639699.1"/>
    </source>
</evidence>
<evidence type="ECO:0000313" key="2">
    <source>
        <dbReference type="Proteomes" id="UP001151699"/>
    </source>
</evidence>
<sequence length="33" mass="3667">MTFATVVAMNAFTLCEKLQGQNNSFTENMLPKS</sequence>
<keyword evidence="2" id="KW-1185">Reference proteome</keyword>
<protein>
    <submittedName>
        <fullName evidence="1">Uncharacterized protein</fullName>
    </submittedName>
</protein>
<dbReference type="EMBL" id="WJQU01000003">
    <property type="protein sequence ID" value="KAJ6639699.1"/>
    <property type="molecule type" value="Genomic_DNA"/>
</dbReference>
<gene>
    <name evidence="1" type="ORF">Bhyg_12446</name>
</gene>
<dbReference type="Proteomes" id="UP001151699">
    <property type="component" value="Chromosome X"/>
</dbReference>
<reference evidence="1" key="1">
    <citation type="submission" date="2022-07" db="EMBL/GenBank/DDBJ databases">
        <authorList>
            <person name="Trinca V."/>
            <person name="Uliana J.V.C."/>
            <person name="Torres T.T."/>
            <person name="Ward R.J."/>
            <person name="Monesi N."/>
        </authorList>
    </citation>
    <scope>NUCLEOTIDE SEQUENCE</scope>
    <source>
        <strain evidence="1">HSMRA1968</strain>
        <tissue evidence="1">Whole embryos</tissue>
    </source>
</reference>
<comment type="caution">
    <text evidence="1">The sequence shown here is derived from an EMBL/GenBank/DDBJ whole genome shotgun (WGS) entry which is preliminary data.</text>
</comment>
<name>A0A9Q0MYW2_9DIPT</name>
<dbReference type="AlphaFoldDB" id="A0A9Q0MYW2"/>